<protein>
    <submittedName>
        <fullName evidence="2">Trypsin-like peptidase domain-containing protein</fullName>
    </submittedName>
</protein>
<sequence>MMNKRCSRFGALTLCSIFTLIGMTTFEQLLSDSAQKGGHSNRVLAQMAAEKEANRVCQKASPAVVTIKDGNGHGSGFLVNQDGLIITNAHVVDGSPSVVTVVFQDGKQVPADVIGFAMGGVDLAALKIQNRKNLPALSLAPSGSAKVGYRTFAIGSPLDADNRDTCTQGNISRIRQDGTIQHTASTNQGNSGGPLLNAQGEVIGVNTAVATARVFDFKGDVVGVTPSGTGINFAIPVARVQSFLSDVRQKRVSADSTLAKQTEPSILTISLNGQVVNGSLGEGDRTLENGSFTDLYQFQGRAGQQVVIEMTSQKINSFLTLYQIIESDVGQQVKAIAQNDDRGAGDFNAQIITTLPKDGIYLIVASSSERGESGNYSLKATAKP</sequence>
<dbReference type="InterPro" id="IPR043504">
    <property type="entry name" value="Peptidase_S1_PA_chymotrypsin"/>
</dbReference>
<dbReference type="AlphaFoldDB" id="A0A8J7CHB8"/>
<dbReference type="InterPro" id="IPR001940">
    <property type="entry name" value="Peptidase_S1C"/>
</dbReference>
<evidence type="ECO:0000313" key="3">
    <source>
        <dbReference type="Proteomes" id="UP000629098"/>
    </source>
</evidence>
<dbReference type="EMBL" id="JACXAE010000110">
    <property type="protein sequence ID" value="MBD2777450.1"/>
    <property type="molecule type" value="Genomic_DNA"/>
</dbReference>
<dbReference type="GO" id="GO:0006508">
    <property type="term" value="P:proteolysis"/>
    <property type="evidence" value="ECO:0007669"/>
    <property type="project" value="InterPro"/>
</dbReference>
<dbReference type="Gene3D" id="2.40.10.10">
    <property type="entry name" value="Trypsin-like serine proteases"/>
    <property type="match status" value="2"/>
</dbReference>
<evidence type="ECO:0000256" key="1">
    <source>
        <dbReference type="SAM" id="SignalP"/>
    </source>
</evidence>
<gene>
    <name evidence="2" type="ORF">ICL16_36740</name>
</gene>
<dbReference type="PRINTS" id="PR00834">
    <property type="entry name" value="PROTEASES2C"/>
</dbReference>
<evidence type="ECO:0000313" key="2">
    <source>
        <dbReference type="EMBL" id="MBD2777450.1"/>
    </source>
</evidence>
<comment type="caution">
    <text evidence="2">The sequence shown here is derived from an EMBL/GenBank/DDBJ whole genome shotgun (WGS) entry which is preliminary data.</text>
</comment>
<organism evidence="2 3">
    <name type="scientific">Iningainema tapete BLCC-T55</name>
    <dbReference type="NCBI Taxonomy" id="2748662"/>
    <lineage>
        <taxon>Bacteria</taxon>
        <taxon>Bacillati</taxon>
        <taxon>Cyanobacteriota</taxon>
        <taxon>Cyanophyceae</taxon>
        <taxon>Nostocales</taxon>
        <taxon>Scytonemataceae</taxon>
        <taxon>Iningainema tapete</taxon>
    </lineage>
</organism>
<dbReference type="Proteomes" id="UP000629098">
    <property type="component" value="Unassembled WGS sequence"/>
</dbReference>
<dbReference type="GO" id="GO:0004252">
    <property type="term" value="F:serine-type endopeptidase activity"/>
    <property type="evidence" value="ECO:0007669"/>
    <property type="project" value="InterPro"/>
</dbReference>
<keyword evidence="1" id="KW-0732">Signal</keyword>
<reference evidence="2" key="1">
    <citation type="submission" date="2020-09" db="EMBL/GenBank/DDBJ databases">
        <title>Iningainema tapete sp. nov. (Scytonemataceae, Cyanobacteria) from greenhouses in central Florida (USA) produces two types of nodularin with biosynthetic potential for microcystin-LR and anabaenopeptins.</title>
        <authorList>
            <person name="Berthold D.E."/>
            <person name="Lefler F.W."/>
            <person name="Huang I.-S."/>
            <person name="Abdulla H."/>
            <person name="Zimba P.V."/>
            <person name="Laughinghouse H.D. IV."/>
        </authorList>
    </citation>
    <scope>NUCLEOTIDE SEQUENCE</scope>
    <source>
        <strain evidence="2">BLCCT55</strain>
    </source>
</reference>
<name>A0A8J7CHB8_9CYAN</name>
<dbReference type="PANTHER" id="PTHR22939">
    <property type="entry name" value="SERINE PROTEASE FAMILY S1C HTRA-RELATED"/>
    <property type="match status" value="1"/>
</dbReference>
<feature type="signal peptide" evidence="1">
    <location>
        <begin position="1"/>
        <end position="21"/>
    </location>
</feature>
<dbReference type="PANTHER" id="PTHR22939:SF129">
    <property type="entry name" value="SERINE PROTEASE HTRA2, MITOCHONDRIAL"/>
    <property type="match status" value="1"/>
</dbReference>
<dbReference type="InterPro" id="IPR009003">
    <property type="entry name" value="Peptidase_S1_PA"/>
</dbReference>
<dbReference type="Pfam" id="PF13365">
    <property type="entry name" value="Trypsin_2"/>
    <property type="match status" value="1"/>
</dbReference>
<dbReference type="SUPFAM" id="SSF50494">
    <property type="entry name" value="Trypsin-like serine proteases"/>
    <property type="match status" value="1"/>
</dbReference>
<accession>A0A8J7CHB8</accession>
<proteinExistence type="predicted"/>
<feature type="chain" id="PRO_5035202109" evidence="1">
    <location>
        <begin position="22"/>
        <end position="384"/>
    </location>
</feature>
<dbReference type="RefSeq" id="WP_190836516.1">
    <property type="nucleotide sequence ID" value="NZ_CAWPPI010000110.1"/>
</dbReference>
<keyword evidence="3" id="KW-1185">Reference proteome</keyword>
<dbReference type="Gene3D" id="2.60.120.380">
    <property type="match status" value="1"/>
</dbReference>